<reference evidence="2" key="1">
    <citation type="journal article" date="2023" name="Nat. Plants">
        <title>Single-cell RNA sequencing provides a high-resolution roadmap for understanding the multicellular compartmentation of specialized metabolism.</title>
        <authorList>
            <person name="Sun S."/>
            <person name="Shen X."/>
            <person name="Li Y."/>
            <person name="Li Y."/>
            <person name="Wang S."/>
            <person name="Li R."/>
            <person name="Zhang H."/>
            <person name="Shen G."/>
            <person name="Guo B."/>
            <person name="Wei J."/>
            <person name="Xu J."/>
            <person name="St-Pierre B."/>
            <person name="Chen S."/>
            <person name="Sun C."/>
        </authorList>
    </citation>
    <scope>NUCLEOTIDE SEQUENCE [LARGE SCALE GENOMIC DNA]</scope>
</reference>
<evidence type="ECO:0000313" key="2">
    <source>
        <dbReference type="Proteomes" id="UP001060085"/>
    </source>
</evidence>
<evidence type="ECO:0000313" key="1">
    <source>
        <dbReference type="EMBL" id="KAI5661262.1"/>
    </source>
</evidence>
<accession>A0ACC0AMN1</accession>
<keyword evidence="2" id="KW-1185">Reference proteome</keyword>
<dbReference type="EMBL" id="CM044705">
    <property type="protein sequence ID" value="KAI5661262.1"/>
    <property type="molecule type" value="Genomic_DNA"/>
</dbReference>
<protein>
    <submittedName>
        <fullName evidence="1">Uncharacterized protein</fullName>
    </submittedName>
</protein>
<dbReference type="Proteomes" id="UP001060085">
    <property type="component" value="Linkage Group LG05"/>
</dbReference>
<organism evidence="1 2">
    <name type="scientific">Catharanthus roseus</name>
    <name type="common">Madagascar periwinkle</name>
    <name type="synonym">Vinca rosea</name>
    <dbReference type="NCBI Taxonomy" id="4058"/>
    <lineage>
        <taxon>Eukaryota</taxon>
        <taxon>Viridiplantae</taxon>
        <taxon>Streptophyta</taxon>
        <taxon>Embryophyta</taxon>
        <taxon>Tracheophyta</taxon>
        <taxon>Spermatophyta</taxon>
        <taxon>Magnoliopsida</taxon>
        <taxon>eudicotyledons</taxon>
        <taxon>Gunneridae</taxon>
        <taxon>Pentapetalae</taxon>
        <taxon>asterids</taxon>
        <taxon>lamiids</taxon>
        <taxon>Gentianales</taxon>
        <taxon>Apocynaceae</taxon>
        <taxon>Rauvolfioideae</taxon>
        <taxon>Vinceae</taxon>
        <taxon>Catharanthinae</taxon>
        <taxon>Catharanthus</taxon>
    </lineage>
</organism>
<gene>
    <name evidence="1" type="ORF">M9H77_20585</name>
</gene>
<comment type="caution">
    <text evidence="1">The sequence shown here is derived from an EMBL/GenBank/DDBJ whole genome shotgun (WGS) entry which is preliminary data.</text>
</comment>
<proteinExistence type="predicted"/>
<name>A0ACC0AMN1_CATRO</name>
<sequence>MAANNEAQLSDESSIQKSTEFPQGEEDEEFYEEIEAPKFVDFTVPDHYCPDDRYWFCLRVGCDQKHEEEMDSEAIYKNFVLRVMAARSPNVRLHKALNRNASGKNMKCPLSAPPKSAKSRLPRLAIVSMSQKMGVFAKEKAKTLPKVSSTPKTKGKQVAAKYLTTPRNKKILPNPDSFRSVQNPKPSTLAVPKHPSVVKALVFHSPKKAINLKTSVELRTPLTKRYQGMRKLEITSQRKRVLGYSSKPAKPLGQDSQKSLPLHSTTREKVPNKEKSKTKILPQLHSHNDKETKSLRPGKCKNKGNLHDCTAETILKYGDDTEGHLAADLVKEASYPASEVDSTSKEGSKGDFNTLKQSEQTSMGENDAPRSQALDKEDDSSEGNGSENVKESSENDEQDSNDTVDEFEPSEGATCEGQMTEYDDKENASAFDENRSTDHSNILQTGKEILGMKNTHKKVAQEVDKNSKGCTNIAAPGMKLKKPKPTNPKPFRLRTDERGILREANLEKKNHTTAHQKEAALSTRFHTRNTEGGHHCDIQKGSSRRAAVKTPKRQARKIPQTTPKVLKPLTSTLESSTCQDLENDSRKTKSPSRHVLQPHRMNQTASELSLTEGTPSKDSKTLAAETPIKNGSKSAAGTRTPGSKPSASRERRRPITIPKEPNFHTSRLPKSCVKKVA</sequence>